<keyword evidence="3" id="KW-1185">Reference proteome</keyword>
<proteinExistence type="predicted"/>
<feature type="transmembrane region" description="Helical" evidence="1">
    <location>
        <begin position="38"/>
        <end position="59"/>
    </location>
</feature>
<dbReference type="VEuPathDB" id="VectorBase:GPPI045477"/>
<accession>A0A1B0BZZ7</accession>
<name>A0A1B0BZZ7_9MUSC</name>
<reference evidence="2" key="2">
    <citation type="submission" date="2020-05" db="UniProtKB">
        <authorList>
            <consortium name="EnsemblMetazoa"/>
        </authorList>
    </citation>
    <scope>IDENTIFICATION</scope>
    <source>
        <strain evidence="2">IAEA</strain>
    </source>
</reference>
<sequence>MYGRWIVLENVDESNKINNIGFFCFFSYAKYLTDNIKFVLAVRSSGLTFYTTICSLLVLMAMKQYKMAHDESATKK</sequence>
<keyword evidence="1" id="KW-1133">Transmembrane helix</keyword>
<organism evidence="2 3">
    <name type="scientific">Glossina palpalis gambiensis</name>
    <dbReference type="NCBI Taxonomy" id="67801"/>
    <lineage>
        <taxon>Eukaryota</taxon>
        <taxon>Metazoa</taxon>
        <taxon>Ecdysozoa</taxon>
        <taxon>Arthropoda</taxon>
        <taxon>Hexapoda</taxon>
        <taxon>Insecta</taxon>
        <taxon>Pterygota</taxon>
        <taxon>Neoptera</taxon>
        <taxon>Endopterygota</taxon>
        <taxon>Diptera</taxon>
        <taxon>Brachycera</taxon>
        <taxon>Muscomorpha</taxon>
        <taxon>Hippoboscoidea</taxon>
        <taxon>Glossinidae</taxon>
        <taxon>Glossina</taxon>
    </lineage>
</organism>
<keyword evidence="1" id="KW-0472">Membrane</keyword>
<dbReference type="EMBL" id="JXJN01023349">
    <property type="status" value="NOT_ANNOTATED_CDS"/>
    <property type="molecule type" value="Genomic_DNA"/>
</dbReference>
<dbReference type="AlphaFoldDB" id="A0A1B0BZZ7"/>
<reference evidence="3" key="1">
    <citation type="submission" date="2015-01" db="EMBL/GenBank/DDBJ databases">
        <authorList>
            <person name="Aksoy S."/>
            <person name="Warren W."/>
            <person name="Wilson R.K."/>
        </authorList>
    </citation>
    <scope>NUCLEOTIDE SEQUENCE [LARGE SCALE GENOMIC DNA]</scope>
    <source>
        <strain evidence="3">IAEA</strain>
    </source>
</reference>
<evidence type="ECO:0000256" key="1">
    <source>
        <dbReference type="SAM" id="Phobius"/>
    </source>
</evidence>
<dbReference type="EnsemblMetazoa" id="GPPI045477-RA">
    <property type="protein sequence ID" value="GPPI045477-PA"/>
    <property type="gene ID" value="GPPI045477"/>
</dbReference>
<dbReference type="Proteomes" id="UP000092460">
    <property type="component" value="Unassembled WGS sequence"/>
</dbReference>
<protein>
    <submittedName>
        <fullName evidence="2">Uncharacterized protein</fullName>
    </submittedName>
</protein>
<evidence type="ECO:0000313" key="2">
    <source>
        <dbReference type="EnsemblMetazoa" id="GPPI045477-PA"/>
    </source>
</evidence>
<keyword evidence="1" id="KW-0812">Transmembrane</keyword>
<evidence type="ECO:0000313" key="3">
    <source>
        <dbReference type="Proteomes" id="UP000092460"/>
    </source>
</evidence>